<evidence type="ECO:0000313" key="2">
    <source>
        <dbReference type="EMBL" id="KAF5238824.1"/>
    </source>
</evidence>
<reference evidence="2 3" key="1">
    <citation type="journal article" date="2020" name="BMC Genomics">
        <title>Correction to: Identification and distribution of gene clusters required for synthesis of sphingolipid metabolism inhibitors in diverse species of the filamentous fungus Fusarium.</title>
        <authorList>
            <person name="Kim H.S."/>
            <person name="Lohmar J.M."/>
            <person name="Busman M."/>
            <person name="Brown D.W."/>
            <person name="Naumann T.A."/>
            <person name="Divon H.H."/>
            <person name="Lysoe E."/>
            <person name="Uhlig S."/>
            <person name="Proctor R.H."/>
        </authorList>
    </citation>
    <scope>NUCLEOTIDE SEQUENCE [LARGE SCALE GENOMIC DNA]</scope>
    <source>
        <strain evidence="2 3">NRRL 25214</strain>
    </source>
</reference>
<sequence length="251" mass="28348">MASPEFAKNPLGVDFDPNDVIKRLKAGESEASIKKRANISPRGLSNIPVPPPRDVRDNYDIHGYELSLSNTRLQNPSQLLSSSKWLTGRKRLTDFTTADTLHKDLSSPPSKFHDGRLESVEHEILEFFKCFGNFLNHVAYHDAAAGKESFELKDYAIFDLIGTVSRPNLEAHYDRITLYLGKTHQQFREVEITAVTKDFGYIIAVQKVDGIATDGSPYDMSYRTTSLVRKVDGAWKYVHESYSFPVDMATK</sequence>
<evidence type="ECO:0000313" key="3">
    <source>
        <dbReference type="Proteomes" id="UP000573603"/>
    </source>
</evidence>
<accession>A0A8H4Z2U6</accession>
<dbReference type="Gene3D" id="3.10.450.50">
    <property type="match status" value="1"/>
</dbReference>
<name>A0A8H4Z2U6_9HYPO</name>
<gene>
    <name evidence="2" type="ORF">FANTH_10152</name>
</gene>
<dbReference type="SUPFAM" id="SSF54427">
    <property type="entry name" value="NTF2-like"/>
    <property type="match status" value="1"/>
</dbReference>
<proteinExistence type="predicted"/>
<feature type="domain" description="SnoaL-like" evidence="1">
    <location>
        <begin position="133"/>
        <end position="246"/>
    </location>
</feature>
<keyword evidence="3" id="KW-1185">Reference proteome</keyword>
<dbReference type="InterPro" id="IPR037401">
    <property type="entry name" value="SnoaL-like"/>
</dbReference>
<dbReference type="Proteomes" id="UP000573603">
    <property type="component" value="Unassembled WGS sequence"/>
</dbReference>
<comment type="caution">
    <text evidence="2">The sequence shown here is derived from an EMBL/GenBank/DDBJ whole genome shotgun (WGS) entry which is preliminary data.</text>
</comment>
<evidence type="ECO:0000259" key="1">
    <source>
        <dbReference type="Pfam" id="PF13474"/>
    </source>
</evidence>
<dbReference type="InterPro" id="IPR032710">
    <property type="entry name" value="NTF2-like_dom_sf"/>
</dbReference>
<organism evidence="2 3">
    <name type="scientific">Fusarium anthophilum</name>
    <dbReference type="NCBI Taxonomy" id="48485"/>
    <lineage>
        <taxon>Eukaryota</taxon>
        <taxon>Fungi</taxon>
        <taxon>Dikarya</taxon>
        <taxon>Ascomycota</taxon>
        <taxon>Pezizomycotina</taxon>
        <taxon>Sordariomycetes</taxon>
        <taxon>Hypocreomycetidae</taxon>
        <taxon>Hypocreales</taxon>
        <taxon>Nectriaceae</taxon>
        <taxon>Fusarium</taxon>
        <taxon>Fusarium fujikuroi species complex</taxon>
    </lineage>
</organism>
<protein>
    <recommendedName>
        <fullName evidence="1">SnoaL-like domain-containing protein</fullName>
    </recommendedName>
</protein>
<dbReference type="AlphaFoldDB" id="A0A8H4Z2U6"/>
<dbReference type="Pfam" id="PF13474">
    <property type="entry name" value="SnoaL_3"/>
    <property type="match status" value="1"/>
</dbReference>
<dbReference type="EMBL" id="JABEVY010000282">
    <property type="protein sequence ID" value="KAF5238824.1"/>
    <property type="molecule type" value="Genomic_DNA"/>
</dbReference>